<keyword evidence="3" id="KW-1185">Reference proteome</keyword>
<evidence type="ECO:0000259" key="1">
    <source>
        <dbReference type="PROSITE" id="PS50075"/>
    </source>
</evidence>
<dbReference type="InterPro" id="IPR036736">
    <property type="entry name" value="ACP-like_sf"/>
</dbReference>
<feature type="domain" description="Carrier" evidence="1">
    <location>
        <begin position="4"/>
        <end position="79"/>
    </location>
</feature>
<dbReference type="InterPro" id="IPR009081">
    <property type="entry name" value="PP-bd_ACP"/>
</dbReference>
<sequence>MKSEEILPLIHEAIVEVLPELDGHDFQESDSLDALGANSMDRAEIVMIVLEAMNLEIPLVDTFGPQNLGELARHLADKTAVAR</sequence>
<dbReference type="NCBIfam" id="NF005502">
    <property type="entry name" value="PRK07117.1"/>
    <property type="match status" value="1"/>
</dbReference>
<dbReference type="PROSITE" id="PS50075">
    <property type="entry name" value="CARRIER"/>
    <property type="match status" value="1"/>
</dbReference>
<dbReference type="SUPFAM" id="SSF47336">
    <property type="entry name" value="ACP-like"/>
    <property type="match status" value="1"/>
</dbReference>
<organism evidence="2 3">
    <name type="scientific">Streptomyces melanogenes</name>
    <dbReference type="NCBI Taxonomy" id="67326"/>
    <lineage>
        <taxon>Bacteria</taxon>
        <taxon>Bacillati</taxon>
        <taxon>Actinomycetota</taxon>
        <taxon>Actinomycetes</taxon>
        <taxon>Kitasatosporales</taxon>
        <taxon>Streptomycetaceae</taxon>
        <taxon>Streptomyces</taxon>
    </lineage>
</organism>
<dbReference type="Pfam" id="PF00550">
    <property type="entry name" value="PP-binding"/>
    <property type="match status" value="1"/>
</dbReference>
<proteinExistence type="predicted"/>
<accession>A0ABZ1XC67</accession>
<evidence type="ECO:0000313" key="3">
    <source>
        <dbReference type="Proteomes" id="UP001432060"/>
    </source>
</evidence>
<dbReference type="Gene3D" id="1.10.1200.10">
    <property type="entry name" value="ACP-like"/>
    <property type="match status" value="1"/>
</dbReference>
<dbReference type="RefSeq" id="WP_329395180.1">
    <property type="nucleotide sequence ID" value="NZ_CP109019.1"/>
</dbReference>
<protein>
    <submittedName>
        <fullName evidence="2">Acyl carrier protein</fullName>
    </submittedName>
</protein>
<gene>
    <name evidence="2" type="ORF">OG515_02345</name>
</gene>
<name>A0ABZ1XC67_9ACTN</name>
<dbReference type="EMBL" id="CP109019">
    <property type="protein sequence ID" value="WUT81103.1"/>
    <property type="molecule type" value="Genomic_DNA"/>
</dbReference>
<dbReference type="Proteomes" id="UP001432060">
    <property type="component" value="Chromosome"/>
</dbReference>
<reference evidence="2" key="1">
    <citation type="submission" date="2022-10" db="EMBL/GenBank/DDBJ databases">
        <title>The complete genomes of actinobacterial strains from the NBC collection.</title>
        <authorList>
            <person name="Joergensen T.S."/>
            <person name="Alvarez Arevalo M."/>
            <person name="Sterndorff E.B."/>
            <person name="Faurdal D."/>
            <person name="Vuksanovic O."/>
            <person name="Mourched A.-S."/>
            <person name="Charusanti P."/>
            <person name="Shaw S."/>
            <person name="Blin K."/>
            <person name="Weber T."/>
        </authorList>
    </citation>
    <scope>NUCLEOTIDE SEQUENCE</scope>
    <source>
        <strain evidence="2">NBC_00668</strain>
    </source>
</reference>
<evidence type="ECO:0000313" key="2">
    <source>
        <dbReference type="EMBL" id="WUT81103.1"/>
    </source>
</evidence>